<feature type="coiled-coil region" evidence="1">
    <location>
        <begin position="46"/>
        <end position="73"/>
    </location>
</feature>
<evidence type="ECO:0000256" key="2">
    <source>
        <dbReference type="SAM" id="MobiDB-lite"/>
    </source>
</evidence>
<dbReference type="SMART" id="SM00595">
    <property type="entry name" value="MADF"/>
    <property type="match status" value="1"/>
</dbReference>
<evidence type="ECO:0000313" key="5">
    <source>
        <dbReference type="Proteomes" id="UP000648187"/>
    </source>
</evidence>
<dbReference type="Proteomes" id="UP000648187">
    <property type="component" value="Unassembled WGS sequence"/>
</dbReference>
<feature type="domain" description="MADF" evidence="3">
    <location>
        <begin position="13"/>
        <end position="95"/>
    </location>
</feature>
<dbReference type="Pfam" id="PF10545">
    <property type="entry name" value="MADF_DNA_bdg"/>
    <property type="match status" value="1"/>
</dbReference>
<organism evidence="4 5">
    <name type="scientific">Spodoptera exigua</name>
    <name type="common">Beet armyworm</name>
    <name type="synonym">Noctua fulgens</name>
    <dbReference type="NCBI Taxonomy" id="7107"/>
    <lineage>
        <taxon>Eukaryota</taxon>
        <taxon>Metazoa</taxon>
        <taxon>Ecdysozoa</taxon>
        <taxon>Arthropoda</taxon>
        <taxon>Hexapoda</taxon>
        <taxon>Insecta</taxon>
        <taxon>Pterygota</taxon>
        <taxon>Neoptera</taxon>
        <taxon>Endopterygota</taxon>
        <taxon>Lepidoptera</taxon>
        <taxon>Glossata</taxon>
        <taxon>Ditrysia</taxon>
        <taxon>Noctuoidea</taxon>
        <taxon>Noctuidae</taxon>
        <taxon>Amphipyrinae</taxon>
        <taxon>Spodoptera</taxon>
    </lineage>
</organism>
<feature type="region of interest" description="Disordered" evidence="2">
    <location>
        <begin position="95"/>
        <end position="141"/>
    </location>
</feature>
<accession>A0A835GRD5</accession>
<dbReference type="AlphaFoldDB" id="A0A835GRD5"/>
<dbReference type="PANTHER" id="PTHR21505:SF8">
    <property type="entry name" value="DPT-YFP REPRESSOR BY OVEREXPRESSION, ISOFORM D-RELATED"/>
    <property type="match status" value="1"/>
</dbReference>
<comment type="caution">
    <text evidence="4">The sequence shown here is derived from an EMBL/GenBank/DDBJ whole genome shotgun (WGS) entry which is preliminary data.</text>
</comment>
<evidence type="ECO:0000256" key="1">
    <source>
        <dbReference type="SAM" id="Coils"/>
    </source>
</evidence>
<dbReference type="PANTHER" id="PTHR21505">
    <property type="entry name" value="MADF DOMAIN-CONTAINING PROTEIN-RELATED"/>
    <property type="match status" value="1"/>
</dbReference>
<feature type="compositionally biased region" description="Polar residues" evidence="2">
    <location>
        <begin position="108"/>
        <end position="129"/>
    </location>
</feature>
<dbReference type="PROSITE" id="PS51029">
    <property type="entry name" value="MADF"/>
    <property type="match status" value="1"/>
</dbReference>
<dbReference type="EMBL" id="JACKWZ010000019">
    <property type="protein sequence ID" value="KAF9422078.1"/>
    <property type="molecule type" value="Genomic_DNA"/>
</dbReference>
<name>A0A835GRD5_SPOEX</name>
<protein>
    <recommendedName>
        <fullName evidence="3">MADF domain-containing protein</fullName>
    </recommendedName>
</protein>
<gene>
    <name evidence="4" type="ORF">HW555_002099</name>
</gene>
<proteinExistence type="predicted"/>
<dbReference type="InterPro" id="IPR006578">
    <property type="entry name" value="MADF-dom"/>
</dbReference>
<sequence>MAATAWTNEKTLEFIEQYKNKPLLWDIVHNDYRNKIKRHDALLELANSFEISKEEVEKKIKNLQTTFSKENKKDEIYVSKCYAFQAMMFLQERNRPRSTVSTEDRPHSSMSTDRNSQGSESGMDSSVDSEGSRKRRLKRNDNAIDKTLEMVNSLIHNRKEVDEYTLFGEQIAFKLRALKKLKLVNMTIEKLKIKATTLRCILQMHNLQINQTSHPLLNTQEIQLNIACRWITPTFHPLLNTQEIQLNIACRWIILTFHPLLNTQKIQV</sequence>
<keyword evidence="1" id="KW-0175">Coiled coil</keyword>
<evidence type="ECO:0000259" key="3">
    <source>
        <dbReference type="PROSITE" id="PS51029"/>
    </source>
</evidence>
<evidence type="ECO:0000313" key="4">
    <source>
        <dbReference type="EMBL" id="KAF9422078.1"/>
    </source>
</evidence>
<keyword evidence="5" id="KW-1185">Reference proteome</keyword>
<reference evidence="4" key="1">
    <citation type="submission" date="2020-08" db="EMBL/GenBank/DDBJ databases">
        <title>Spodoptera exigua strain:BAW_Kor-Di-RS1 Genome sequencing and assembly.</title>
        <authorList>
            <person name="Kim J."/>
            <person name="Nam H.Y."/>
            <person name="Kwon M."/>
            <person name="Choi J.H."/>
            <person name="Cho S.R."/>
            <person name="Kim G.-H."/>
        </authorList>
    </citation>
    <scope>NUCLEOTIDE SEQUENCE</scope>
    <source>
        <strain evidence="4">BAW_Kor-Di-RS1</strain>
        <tissue evidence="4">Whole-body</tissue>
    </source>
</reference>